<accession>A0A7S1E366</accession>
<protein>
    <submittedName>
        <fullName evidence="2">Uncharacterized protein</fullName>
    </submittedName>
</protein>
<gene>
    <name evidence="2" type="ORF">HAND00432_LOCUS16730</name>
</gene>
<dbReference type="AlphaFoldDB" id="A0A7S1E366"/>
<evidence type="ECO:0000313" key="2">
    <source>
        <dbReference type="EMBL" id="CAD8964252.1"/>
    </source>
</evidence>
<name>A0A7S1E366_HEMAN</name>
<proteinExistence type="predicted"/>
<keyword evidence="1" id="KW-0812">Transmembrane</keyword>
<organism evidence="2">
    <name type="scientific">Hemiselmis andersenii</name>
    <name type="common">Cryptophyte alga</name>
    <dbReference type="NCBI Taxonomy" id="464988"/>
    <lineage>
        <taxon>Eukaryota</taxon>
        <taxon>Cryptophyceae</taxon>
        <taxon>Cryptomonadales</taxon>
        <taxon>Hemiselmidaceae</taxon>
        <taxon>Hemiselmis</taxon>
    </lineage>
</organism>
<dbReference type="PROSITE" id="PS51257">
    <property type="entry name" value="PROKAR_LIPOPROTEIN"/>
    <property type="match status" value="1"/>
</dbReference>
<evidence type="ECO:0000256" key="1">
    <source>
        <dbReference type="SAM" id="Phobius"/>
    </source>
</evidence>
<dbReference type="EMBL" id="HBFX01027658">
    <property type="protein sequence ID" value="CAD8964252.1"/>
    <property type="molecule type" value="Transcribed_RNA"/>
</dbReference>
<keyword evidence="1" id="KW-1133">Transmembrane helix</keyword>
<sequence>MRSAFQQWRSRNPVFICSLLSSCKRGVGEGNTFGKTRWPFANGRDLLAGIWLFWVTWLFFCFSLIQQLTFLGCDLLSSLCFVVIPAFASIVIFHPCIIVGIFRAFPANLLWLLI</sequence>
<feature type="transmembrane region" description="Helical" evidence="1">
    <location>
        <begin position="75"/>
        <end position="102"/>
    </location>
</feature>
<feature type="transmembrane region" description="Helical" evidence="1">
    <location>
        <begin position="46"/>
        <end position="69"/>
    </location>
</feature>
<reference evidence="2" key="1">
    <citation type="submission" date="2021-01" db="EMBL/GenBank/DDBJ databases">
        <authorList>
            <person name="Corre E."/>
            <person name="Pelletier E."/>
            <person name="Niang G."/>
            <person name="Scheremetjew M."/>
            <person name="Finn R."/>
            <person name="Kale V."/>
            <person name="Holt S."/>
            <person name="Cochrane G."/>
            <person name="Meng A."/>
            <person name="Brown T."/>
            <person name="Cohen L."/>
        </authorList>
    </citation>
    <scope>NUCLEOTIDE SEQUENCE</scope>
    <source>
        <strain evidence="2">CCMP644</strain>
    </source>
</reference>
<keyword evidence="1" id="KW-0472">Membrane</keyword>